<feature type="compositionally biased region" description="Basic and acidic residues" evidence="1">
    <location>
        <begin position="228"/>
        <end position="238"/>
    </location>
</feature>
<dbReference type="EMBL" id="UGUW01000004">
    <property type="protein sequence ID" value="SUD59757.1"/>
    <property type="molecule type" value="Genomic_DNA"/>
</dbReference>
<evidence type="ECO:0000313" key="3">
    <source>
        <dbReference type="Proteomes" id="UP000254084"/>
    </source>
</evidence>
<feature type="region of interest" description="Disordered" evidence="1">
    <location>
        <begin position="221"/>
        <end position="244"/>
    </location>
</feature>
<dbReference type="Proteomes" id="UP000254084">
    <property type="component" value="Unassembled WGS sequence"/>
</dbReference>
<reference evidence="2 3" key="1">
    <citation type="submission" date="2018-06" db="EMBL/GenBank/DDBJ databases">
        <authorList>
            <consortium name="Pathogen Informatics"/>
            <person name="Doyle S."/>
        </authorList>
    </citation>
    <scope>NUCLEOTIDE SEQUENCE [LARGE SCALE GENOMIC DNA]</scope>
    <source>
        <strain evidence="2 3">NCTC10860</strain>
    </source>
</reference>
<proteinExistence type="predicted"/>
<evidence type="ECO:0000313" key="2">
    <source>
        <dbReference type="EMBL" id="SUD59757.1"/>
    </source>
</evidence>
<accession>A0A379K4X6</accession>
<dbReference type="RefSeq" id="WP_084340466.1">
    <property type="nucleotide sequence ID" value="NZ_UGUW01000004.1"/>
</dbReference>
<name>A0A379K4X6_ECTOL</name>
<gene>
    <name evidence="2" type="ORF">NCTC10860_02067</name>
</gene>
<dbReference type="AlphaFoldDB" id="A0A379K4X6"/>
<organism evidence="2 3">
    <name type="scientific">Ectopseudomonas oleovorans</name>
    <name type="common">Pseudomonas oleovorans</name>
    <dbReference type="NCBI Taxonomy" id="301"/>
    <lineage>
        <taxon>Bacteria</taxon>
        <taxon>Pseudomonadati</taxon>
        <taxon>Pseudomonadota</taxon>
        <taxon>Gammaproteobacteria</taxon>
        <taxon>Pseudomonadales</taxon>
        <taxon>Pseudomonadaceae</taxon>
        <taxon>Ectopseudomonas</taxon>
    </lineage>
</organism>
<protein>
    <submittedName>
        <fullName evidence="2">Uncharacterized protein</fullName>
    </submittedName>
</protein>
<evidence type="ECO:0000256" key="1">
    <source>
        <dbReference type="SAM" id="MobiDB-lite"/>
    </source>
</evidence>
<sequence>MAEEKLWAVHAQGPDCLYPAKSIESAEKMAGEMNDLSKKARAQHGSDLPLAHAIVIPSPWSEVEHWKALAEQEESFCEEARQGWSACVKQLARAQALHKPAHDLSWAAQGDANVYSIIKGGNWLAQVRLNGELLVAEQEDWMRRFTAQQPAGQPDHVEQALNMAQEALAASPAQEVQAFKEDPRSAQELSLAGCNCIRFGEGNPHWPCRLHPRASALRAEQQGGLSRAARDVLADRRTNQGGEA</sequence>